<dbReference type="AlphaFoldDB" id="A0A9X2ABF3"/>
<keyword evidence="1" id="KW-0812">Transmembrane</keyword>
<evidence type="ECO:0008006" key="4">
    <source>
        <dbReference type="Google" id="ProtNLM"/>
    </source>
</evidence>
<protein>
    <recommendedName>
        <fullName evidence="4">Peptidase M48 domain-containing protein</fullName>
    </recommendedName>
</protein>
<evidence type="ECO:0000256" key="1">
    <source>
        <dbReference type="SAM" id="Phobius"/>
    </source>
</evidence>
<accession>A0A9X2ABF3</accession>
<keyword evidence="1" id="KW-0472">Membrane</keyword>
<comment type="caution">
    <text evidence="2">The sequence shown here is derived from an EMBL/GenBank/DDBJ whole genome shotgun (WGS) entry which is preliminary data.</text>
</comment>
<proteinExistence type="predicted"/>
<evidence type="ECO:0000313" key="2">
    <source>
        <dbReference type="EMBL" id="MCI0182903.1"/>
    </source>
</evidence>
<keyword evidence="1" id="KW-1133">Transmembrane helix</keyword>
<dbReference type="EMBL" id="JALBUF010000002">
    <property type="protein sequence ID" value="MCI0182903.1"/>
    <property type="molecule type" value="Genomic_DNA"/>
</dbReference>
<keyword evidence="3" id="KW-1185">Reference proteome</keyword>
<feature type="transmembrane region" description="Helical" evidence="1">
    <location>
        <begin position="73"/>
        <end position="94"/>
    </location>
</feature>
<organism evidence="2 3">
    <name type="scientific">Sulfoacidibacillus ferrooxidans</name>
    <dbReference type="NCBI Taxonomy" id="2005001"/>
    <lineage>
        <taxon>Bacteria</taxon>
        <taxon>Bacillati</taxon>
        <taxon>Bacillota</taxon>
        <taxon>Bacilli</taxon>
        <taxon>Bacillales</taxon>
        <taxon>Alicyclobacillaceae</taxon>
        <taxon>Sulfoacidibacillus</taxon>
    </lineage>
</organism>
<evidence type="ECO:0000313" key="3">
    <source>
        <dbReference type="Proteomes" id="UP001139263"/>
    </source>
</evidence>
<dbReference type="Proteomes" id="UP001139263">
    <property type="component" value="Unassembled WGS sequence"/>
</dbReference>
<dbReference type="RefSeq" id="WP_241712499.1">
    <property type="nucleotide sequence ID" value="NZ_JALBUF010000002.1"/>
</dbReference>
<name>A0A9X2ABF3_9BACL</name>
<gene>
    <name evidence="2" type="ORF">MM817_01172</name>
</gene>
<sequence>METTTTTCKSCGSEIPFHQGYVTWCECGWHLELPLEWKENKSLKKWYQRVAEVHQDMIAQSHAHVHFKGPQRFVVTMTIIVVISLAIYIGLAIALFQVHLWLVTLLGLLLIAGLLIPIQAAWKFPSSTNTIIDRKHAPLTFEQMDQLTTTLDTAPIHHICIEQHGFHIRATQPWLRRTTVLTISLPLLSMLDDELLLLSMAREQLIQHSWHHSRIASGQWAQIMLDTAYEIIMNETHAEHLGVPDEPEQEDNLTDQYRTVVRHAKRRSMIRSFRLLSIPFALIPKSLSGMMAQQLTLLIHQSIYEVNAKVSERFGDQVWMRYIQMLSLAEPIAYYSNVLPKDMGRVAHKDAVLNTLSTMPERERERLLRTAPEDGLIRPMLWWQVTYTQKVREHPPISLGQNQHASSIVLSPSSKLCEELIEQATRLQRRDDDFL</sequence>
<reference evidence="2" key="1">
    <citation type="submission" date="2022-03" db="EMBL/GenBank/DDBJ databases">
        <title>Draft Genome Sequence of Firmicute Strain S0AB, a Heterotrophic Iron/Sulfur-Oxidizing Extreme Acidophile.</title>
        <authorList>
            <person name="Vergara E."/>
            <person name="Pakostova E."/>
            <person name="Johnson D.B."/>
            <person name="Holmes D.S."/>
        </authorList>
    </citation>
    <scope>NUCLEOTIDE SEQUENCE</scope>
    <source>
        <strain evidence="2">S0AB</strain>
    </source>
</reference>
<feature type="transmembrane region" description="Helical" evidence="1">
    <location>
        <begin position="100"/>
        <end position="122"/>
    </location>
</feature>